<gene>
    <name evidence="3" type="ORF">E3T55_16255</name>
</gene>
<evidence type="ECO:0008006" key="5">
    <source>
        <dbReference type="Google" id="ProtNLM"/>
    </source>
</evidence>
<reference evidence="3 4" key="1">
    <citation type="submission" date="2019-03" db="EMBL/GenBank/DDBJ databases">
        <title>Genomics of glacier-inhabiting Cryobacterium strains.</title>
        <authorList>
            <person name="Liu Q."/>
            <person name="Xin Y.-H."/>
        </authorList>
    </citation>
    <scope>NUCLEOTIDE SEQUENCE [LARGE SCALE GENOMIC DNA]</scope>
    <source>
        <strain evidence="3 4">Hh14</strain>
    </source>
</reference>
<organism evidence="3 4">
    <name type="scientific">Cryobacterium frigoriphilum</name>
    <dbReference type="NCBI Taxonomy" id="1259150"/>
    <lineage>
        <taxon>Bacteria</taxon>
        <taxon>Bacillati</taxon>
        <taxon>Actinomycetota</taxon>
        <taxon>Actinomycetes</taxon>
        <taxon>Micrococcales</taxon>
        <taxon>Microbacteriaceae</taxon>
        <taxon>Cryobacterium</taxon>
    </lineage>
</organism>
<feature type="signal peptide" evidence="2">
    <location>
        <begin position="1"/>
        <end position="28"/>
    </location>
</feature>
<evidence type="ECO:0000256" key="1">
    <source>
        <dbReference type="SAM" id="MobiDB-lite"/>
    </source>
</evidence>
<feature type="region of interest" description="Disordered" evidence="1">
    <location>
        <begin position="51"/>
        <end position="87"/>
    </location>
</feature>
<comment type="caution">
    <text evidence="3">The sequence shown here is derived from an EMBL/GenBank/DDBJ whole genome shotgun (WGS) entry which is preliminary data.</text>
</comment>
<name>A0A4R8ZUV6_9MICO</name>
<dbReference type="Proteomes" id="UP000297447">
    <property type="component" value="Unassembled WGS sequence"/>
</dbReference>
<dbReference type="RefSeq" id="WP_134520601.1">
    <property type="nucleotide sequence ID" value="NZ_SOHE01000069.1"/>
</dbReference>
<protein>
    <recommendedName>
        <fullName evidence="5">Adenylate cyclase</fullName>
    </recommendedName>
</protein>
<dbReference type="AlphaFoldDB" id="A0A4R8ZUV6"/>
<dbReference type="OrthoDB" id="9968728at2"/>
<evidence type="ECO:0000313" key="4">
    <source>
        <dbReference type="Proteomes" id="UP000297447"/>
    </source>
</evidence>
<dbReference type="EMBL" id="SOHE01000069">
    <property type="protein sequence ID" value="TFD46925.1"/>
    <property type="molecule type" value="Genomic_DNA"/>
</dbReference>
<keyword evidence="2" id="KW-0732">Signal</keyword>
<keyword evidence="4" id="KW-1185">Reference proteome</keyword>
<feature type="compositionally biased region" description="Polar residues" evidence="1">
    <location>
        <begin position="67"/>
        <end position="81"/>
    </location>
</feature>
<evidence type="ECO:0000313" key="3">
    <source>
        <dbReference type="EMBL" id="TFD46925.1"/>
    </source>
</evidence>
<proteinExistence type="predicted"/>
<sequence>MKKFLSYSFVVAAIAFGVVGGTTTAASAAHCQNTEMTSPGFSYFGNDHVKEATHAEGGNPGPHAGTSGASNCRDTTGSPSTRAPGRS</sequence>
<feature type="chain" id="PRO_5021012760" description="Adenylate cyclase" evidence="2">
    <location>
        <begin position="29"/>
        <end position="87"/>
    </location>
</feature>
<accession>A0A4R8ZUV6</accession>
<evidence type="ECO:0000256" key="2">
    <source>
        <dbReference type="SAM" id="SignalP"/>
    </source>
</evidence>